<keyword evidence="8" id="KW-1185">Reference proteome</keyword>
<evidence type="ECO:0000313" key="7">
    <source>
        <dbReference type="EnsemblPlants" id="Kaladp0442s0031.1.v1.1.CDS.1"/>
    </source>
</evidence>
<proteinExistence type="predicted"/>
<dbReference type="OMA" id="WFCEREG"/>
<evidence type="ECO:0000256" key="3">
    <source>
        <dbReference type="ARBA" id="ARBA00022833"/>
    </source>
</evidence>
<dbReference type="Proteomes" id="UP000594263">
    <property type="component" value="Unplaced"/>
</dbReference>
<dbReference type="PANTHER" id="PTHR45969:SF5">
    <property type="entry name" value="E3 UBIQUITIN-PROTEIN LIGASE RHA2A"/>
    <property type="match status" value="1"/>
</dbReference>
<dbReference type="InterPro" id="IPR013083">
    <property type="entry name" value="Znf_RING/FYVE/PHD"/>
</dbReference>
<protein>
    <recommendedName>
        <fullName evidence="6">RING-type domain-containing protein</fullName>
    </recommendedName>
</protein>
<keyword evidence="1" id="KW-0479">Metal-binding</keyword>
<name>A0A7N0VAU0_KALFE</name>
<dbReference type="SUPFAM" id="SSF57850">
    <property type="entry name" value="RING/U-box"/>
    <property type="match status" value="1"/>
</dbReference>
<organism evidence="7 8">
    <name type="scientific">Kalanchoe fedtschenkoi</name>
    <name type="common">Lavender scallops</name>
    <name type="synonym">South American air plant</name>
    <dbReference type="NCBI Taxonomy" id="63787"/>
    <lineage>
        <taxon>Eukaryota</taxon>
        <taxon>Viridiplantae</taxon>
        <taxon>Streptophyta</taxon>
        <taxon>Embryophyta</taxon>
        <taxon>Tracheophyta</taxon>
        <taxon>Spermatophyta</taxon>
        <taxon>Magnoliopsida</taxon>
        <taxon>eudicotyledons</taxon>
        <taxon>Gunneridae</taxon>
        <taxon>Pentapetalae</taxon>
        <taxon>Saxifragales</taxon>
        <taxon>Crassulaceae</taxon>
        <taxon>Kalanchoe</taxon>
    </lineage>
</organism>
<evidence type="ECO:0000313" key="8">
    <source>
        <dbReference type="Proteomes" id="UP000594263"/>
    </source>
</evidence>
<evidence type="ECO:0000256" key="5">
    <source>
        <dbReference type="SAM" id="Phobius"/>
    </source>
</evidence>
<dbReference type="GO" id="GO:0016567">
    <property type="term" value="P:protein ubiquitination"/>
    <property type="evidence" value="ECO:0007669"/>
    <property type="project" value="TreeGrafter"/>
</dbReference>
<reference evidence="7" key="1">
    <citation type="submission" date="2021-01" db="UniProtKB">
        <authorList>
            <consortium name="EnsemblPlants"/>
        </authorList>
    </citation>
    <scope>IDENTIFICATION</scope>
</reference>
<dbReference type="GO" id="GO:0008270">
    <property type="term" value="F:zinc ion binding"/>
    <property type="evidence" value="ECO:0007669"/>
    <property type="project" value="UniProtKB-KW"/>
</dbReference>
<keyword evidence="5" id="KW-1133">Transmembrane helix</keyword>
<dbReference type="Gramene" id="Kaladp0442s0031.1.v1.1">
    <property type="protein sequence ID" value="Kaladp0442s0031.1.v1.1.CDS.1"/>
    <property type="gene ID" value="Kaladp0442s0031.v1.1"/>
</dbReference>
<keyword evidence="5" id="KW-0812">Transmembrane</keyword>
<dbReference type="Gene3D" id="3.30.40.10">
    <property type="entry name" value="Zinc/RING finger domain, C3HC4 (zinc finger)"/>
    <property type="match status" value="1"/>
</dbReference>
<evidence type="ECO:0000256" key="2">
    <source>
        <dbReference type="ARBA" id="ARBA00022771"/>
    </source>
</evidence>
<dbReference type="Pfam" id="PF13639">
    <property type="entry name" value="zf-RING_2"/>
    <property type="match status" value="1"/>
</dbReference>
<dbReference type="AlphaFoldDB" id="A0A7N0VAU0"/>
<evidence type="ECO:0000259" key="6">
    <source>
        <dbReference type="PROSITE" id="PS50089"/>
    </source>
</evidence>
<dbReference type="InterPro" id="IPR001841">
    <property type="entry name" value="Znf_RING"/>
</dbReference>
<dbReference type="PANTHER" id="PTHR45969">
    <property type="entry name" value="RING ZINC FINGER PROTEIN-RELATED"/>
    <property type="match status" value="1"/>
</dbReference>
<dbReference type="PROSITE" id="PS50089">
    <property type="entry name" value="ZF_RING_2"/>
    <property type="match status" value="1"/>
</dbReference>
<dbReference type="GO" id="GO:0061630">
    <property type="term" value="F:ubiquitin protein ligase activity"/>
    <property type="evidence" value="ECO:0007669"/>
    <property type="project" value="TreeGrafter"/>
</dbReference>
<feature type="domain" description="RING-type" evidence="6">
    <location>
        <begin position="86"/>
        <end position="128"/>
    </location>
</feature>
<evidence type="ECO:0000256" key="4">
    <source>
        <dbReference type="PROSITE-ProRule" id="PRU00175"/>
    </source>
</evidence>
<feature type="transmembrane region" description="Helical" evidence="5">
    <location>
        <begin position="12"/>
        <end position="30"/>
    </location>
</feature>
<dbReference type="EnsemblPlants" id="Kaladp0442s0031.1.v1.1">
    <property type="protein sequence ID" value="Kaladp0442s0031.1.v1.1.CDS.1"/>
    <property type="gene ID" value="Kaladp0442s0031.v1.1"/>
</dbReference>
<keyword evidence="3" id="KW-0862">Zinc</keyword>
<keyword evidence="2 4" id="KW-0863">Zinc-finger</keyword>
<dbReference type="SMART" id="SM00184">
    <property type="entry name" value="RING"/>
    <property type="match status" value="1"/>
</dbReference>
<keyword evidence="5" id="KW-0472">Membrane</keyword>
<sequence>MGLPNELQDVAYDSLPILLLTIVAAAFRHLRAAISASLRPFVSELDESLLDLVGSGLANLISLAEQLNLNRACSSELRDEADCSDCVVCLYKLRRGERVRRLECRHVFHKKCLDAWLKQLHFTCPLCRSPVPAPPPHAAAKASNLEIRFGSESVAWFGFR</sequence>
<accession>A0A7N0VAU0</accession>
<evidence type="ECO:0000256" key="1">
    <source>
        <dbReference type="ARBA" id="ARBA00022723"/>
    </source>
</evidence>